<keyword evidence="3" id="KW-1185">Reference proteome</keyword>
<dbReference type="SUPFAM" id="SSF52087">
    <property type="entry name" value="CRAL/TRIO domain"/>
    <property type="match status" value="1"/>
</dbReference>
<dbReference type="PANTHER" id="PTHR45824:SF29">
    <property type="entry name" value="GH16843P"/>
    <property type="match status" value="1"/>
</dbReference>
<dbReference type="CDD" id="cd00170">
    <property type="entry name" value="SEC14"/>
    <property type="match status" value="1"/>
</dbReference>
<dbReference type="GO" id="GO:0008526">
    <property type="term" value="F:phosphatidylinositol transfer activity"/>
    <property type="evidence" value="ECO:0007669"/>
    <property type="project" value="TreeGrafter"/>
</dbReference>
<gene>
    <name evidence="2" type="ORF">L210DRAFT_3536642</name>
</gene>
<dbReference type="InterPro" id="IPR011074">
    <property type="entry name" value="CRAL/TRIO_N_dom"/>
</dbReference>
<evidence type="ECO:0000313" key="3">
    <source>
        <dbReference type="Proteomes" id="UP001194468"/>
    </source>
</evidence>
<dbReference type="Gene3D" id="3.40.525.10">
    <property type="entry name" value="CRAL-TRIO lipid binding domain"/>
    <property type="match status" value="1"/>
</dbReference>
<reference evidence="2" key="2">
    <citation type="journal article" date="2020" name="Nat. Commun.">
        <title>Large-scale genome sequencing of mycorrhizal fungi provides insights into the early evolution of symbiotic traits.</title>
        <authorList>
            <person name="Miyauchi S."/>
            <person name="Kiss E."/>
            <person name="Kuo A."/>
            <person name="Drula E."/>
            <person name="Kohler A."/>
            <person name="Sanchez-Garcia M."/>
            <person name="Morin E."/>
            <person name="Andreopoulos B."/>
            <person name="Barry K.W."/>
            <person name="Bonito G."/>
            <person name="Buee M."/>
            <person name="Carver A."/>
            <person name="Chen C."/>
            <person name="Cichocki N."/>
            <person name="Clum A."/>
            <person name="Culley D."/>
            <person name="Crous P.W."/>
            <person name="Fauchery L."/>
            <person name="Girlanda M."/>
            <person name="Hayes R.D."/>
            <person name="Keri Z."/>
            <person name="LaButti K."/>
            <person name="Lipzen A."/>
            <person name="Lombard V."/>
            <person name="Magnuson J."/>
            <person name="Maillard F."/>
            <person name="Murat C."/>
            <person name="Nolan M."/>
            <person name="Ohm R.A."/>
            <person name="Pangilinan J."/>
            <person name="Pereira M.F."/>
            <person name="Perotto S."/>
            <person name="Peter M."/>
            <person name="Pfister S."/>
            <person name="Riley R."/>
            <person name="Sitrit Y."/>
            <person name="Stielow J.B."/>
            <person name="Szollosi G."/>
            <person name="Zifcakova L."/>
            <person name="Stursova M."/>
            <person name="Spatafora J.W."/>
            <person name="Tedersoo L."/>
            <person name="Vaario L.M."/>
            <person name="Yamada A."/>
            <person name="Yan M."/>
            <person name="Wang P."/>
            <person name="Xu J."/>
            <person name="Bruns T."/>
            <person name="Baldrian P."/>
            <person name="Vilgalys R."/>
            <person name="Dunand C."/>
            <person name="Henrissat B."/>
            <person name="Grigoriev I.V."/>
            <person name="Hibbett D."/>
            <person name="Nagy L.G."/>
            <person name="Martin F.M."/>
        </authorList>
    </citation>
    <scope>NUCLEOTIDE SEQUENCE</scope>
    <source>
        <strain evidence="2">BED1</strain>
    </source>
</reference>
<dbReference type="SUPFAM" id="SSF46938">
    <property type="entry name" value="CRAL/TRIO N-terminal domain"/>
    <property type="match status" value="1"/>
</dbReference>
<organism evidence="2 3">
    <name type="scientific">Boletus edulis BED1</name>
    <dbReference type="NCBI Taxonomy" id="1328754"/>
    <lineage>
        <taxon>Eukaryota</taxon>
        <taxon>Fungi</taxon>
        <taxon>Dikarya</taxon>
        <taxon>Basidiomycota</taxon>
        <taxon>Agaricomycotina</taxon>
        <taxon>Agaricomycetes</taxon>
        <taxon>Agaricomycetidae</taxon>
        <taxon>Boletales</taxon>
        <taxon>Boletineae</taxon>
        <taxon>Boletaceae</taxon>
        <taxon>Boletoideae</taxon>
        <taxon>Boletus</taxon>
    </lineage>
</organism>
<reference evidence="2" key="1">
    <citation type="submission" date="2019-10" db="EMBL/GenBank/DDBJ databases">
        <authorList>
            <consortium name="DOE Joint Genome Institute"/>
            <person name="Kuo A."/>
            <person name="Miyauchi S."/>
            <person name="Kiss E."/>
            <person name="Drula E."/>
            <person name="Kohler A."/>
            <person name="Sanchez-Garcia M."/>
            <person name="Andreopoulos B."/>
            <person name="Barry K.W."/>
            <person name="Bonito G."/>
            <person name="Buee M."/>
            <person name="Carver A."/>
            <person name="Chen C."/>
            <person name="Cichocki N."/>
            <person name="Clum A."/>
            <person name="Culley D."/>
            <person name="Crous P.W."/>
            <person name="Fauchery L."/>
            <person name="Girlanda M."/>
            <person name="Hayes R."/>
            <person name="Keri Z."/>
            <person name="LaButti K."/>
            <person name="Lipzen A."/>
            <person name="Lombard V."/>
            <person name="Magnuson J."/>
            <person name="Maillard F."/>
            <person name="Morin E."/>
            <person name="Murat C."/>
            <person name="Nolan M."/>
            <person name="Ohm R."/>
            <person name="Pangilinan J."/>
            <person name="Pereira M."/>
            <person name="Perotto S."/>
            <person name="Peter M."/>
            <person name="Riley R."/>
            <person name="Sitrit Y."/>
            <person name="Stielow B."/>
            <person name="Szollosi G."/>
            <person name="Zifcakova L."/>
            <person name="Stursova M."/>
            <person name="Spatafora J.W."/>
            <person name="Tedersoo L."/>
            <person name="Vaario L.-M."/>
            <person name="Yamada A."/>
            <person name="Yan M."/>
            <person name="Wang P."/>
            <person name="Xu J."/>
            <person name="Bruns T."/>
            <person name="Baldrian P."/>
            <person name="Vilgalys R."/>
            <person name="Henrissat B."/>
            <person name="Grigoriev I.V."/>
            <person name="Hibbett D."/>
            <person name="Nagy L.G."/>
            <person name="Martin F.M."/>
        </authorList>
    </citation>
    <scope>NUCLEOTIDE SEQUENCE</scope>
    <source>
        <strain evidence="2">BED1</strain>
    </source>
</reference>
<dbReference type="AlphaFoldDB" id="A0AAD4BXR4"/>
<dbReference type="Pfam" id="PF00650">
    <property type="entry name" value="CRAL_TRIO"/>
    <property type="match status" value="1"/>
</dbReference>
<name>A0AAD4BXR4_BOLED</name>
<feature type="domain" description="CRAL-TRIO" evidence="1">
    <location>
        <begin position="58"/>
        <end position="216"/>
    </location>
</feature>
<dbReference type="InterPro" id="IPR036865">
    <property type="entry name" value="CRAL-TRIO_dom_sf"/>
</dbReference>
<dbReference type="Pfam" id="PF03765">
    <property type="entry name" value="CRAL_TRIO_N"/>
    <property type="match status" value="1"/>
</dbReference>
<dbReference type="Proteomes" id="UP001194468">
    <property type="component" value="Unassembled WGS sequence"/>
</dbReference>
<evidence type="ECO:0000259" key="1">
    <source>
        <dbReference type="PROSITE" id="PS50191"/>
    </source>
</evidence>
<accession>A0AAD4BXR4</accession>
<evidence type="ECO:0000313" key="2">
    <source>
        <dbReference type="EMBL" id="KAF8442453.1"/>
    </source>
</evidence>
<dbReference type="SMART" id="SM01100">
    <property type="entry name" value="CRAL_TRIO_N"/>
    <property type="match status" value="1"/>
</dbReference>
<dbReference type="PROSITE" id="PS50191">
    <property type="entry name" value="CRAL_TRIO"/>
    <property type="match status" value="1"/>
</dbReference>
<dbReference type="InterPro" id="IPR036273">
    <property type="entry name" value="CRAL/TRIO_N_dom_sf"/>
</dbReference>
<dbReference type="EMBL" id="WHUW01000009">
    <property type="protein sequence ID" value="KAF8442453.1"/>
    <property type="molecule type" value="Genomic_DNA"/>
</dbReference>
<dbReference type="PANTHER" id="PTHR45824">
    <property type="entry name" value="GH16843P"/>
    <property type="match status" value="1"/>
</dbReference>
<protein>
    <submittedName>
        <fullName evidence="2">CRAL-TRIO domain-containing protein</fullName>
    </submittedName>
</protein>
<sequence>MWLSYECILRYIRATKHDVSESIKRLEDTLQWRREFGLYTLVTAEHVEPEAVTGKEFLFGYDTRGRPALYMWPSRQNTEESPRQIHFVFWIMERAIELMGPGVETIVLMIDYADKAKHPSFSTARQVLHILQTHYPERLGAAIIAHLPWLLSAFYKLINPFIDPVTRAKMVFNPVPDDRGLWRSAEARDQGQDDAKLFEPDQLVSESWLGAAPFTYAHEPYWPALLAMSETRRKDMTRVWRELGGVVGIKEWDVKVGVRDGLADPATDVAGQAL</sequence>
<dbReference type="InterPro" id="IPR001251">
    <property type="entry name" value="CRAL-TRIO_dom"/>
</dbReference>
<dbReference type="SMART" id="SM00516">
    <property type="entry name" value="SEC14"/>
    <property type="match status" value="1"/>
</dbReference>
<proteinExistence type="predicted"/>
<dbReference type="InterPro" id="IPR052578">
    <property type="entry name" value="PI_Transfer_CRAL-TRIO"/>
</dbReference>
<comment type="caution">
    <text evidence="2">The sequence shown here is derived from an EMBL/GenBank/DDBJ whole genome shotgun (WGS) entry which is preliminary data.</text>
</comment>